<dbReference type="PANTHER" id="PTHR10622:SF13">
    <property type="entry name" value="NACHT DOMAIN-CONTAINING PROTEIN"/>
    <property type="match status" value="1"/>
</dbReference>
<keyword evidence="2" id="KW-0677">Repeat</keyword>
<dbReference type="Pfam" id="PF00400">
    <property type="entry name" value="WD40"/>
    <property type="match status" value="2"/>
</dbReference>
<feature type="repeat" description="WD" evidence="3">
    <location>
        <begin position="829"/>
        <end position="870"/>
    </location>
</feature>
<dbReference type="PROSITE" id="PS50294">
    <property type="entry name" value="WD_REPEATS_REGION"/>
    <property type="match status" value="2"/>
</dbReference>
<organism evidence="5 6">
    <name type="scientific">Lentithecium fluviatile CBS 122367</name>
    <dbReference type="NCBI Taxonomy" id="1168545"/>
    <lineage>
        <taxon>Eukaryota</taxon>
        <taxon>Fungi</taxon>
        <taxon>Dikarya</taxon>
        <taxon>Ascomycota</taxon>
        <taxon>Pezizomycotina</taxon>
        <taxon>Dothideomycetes</taxon>
        <taxon>Pleosporomycetidae</taxon>
        <taxon>Pleosporales</taxon>
        <taxon>Massarineae</taxon>
        <taxon>Lentitheciaceae</taxon>
        <taxon>Lentithecium</taxon>
    </lineage>
</organism>
<evidence type="ECO:0000313" key="5">
    <source>
        <dbReference type="EMBL" id="KAF2682990.1"/>
    </source>
</evidence>
<keyword evidence="1 3" id="KW-0853">WD repeat</keyword>
<evidence type="ECO:0000256" key="2">
    <source>
        <dbReference type="ARBA" id="ARBA00022737"/>
    </source>
</evidence>
<dbReference type="SUPFAM" id="SSF52540">
    <property type="entry name" value="P-loop containing nucleoside triphosphate hydrolases"/>
    <property type="match status" value="1"/>
</dbReference>
<dbReference type="InterPro" id="IPR019775">
    <property type="entry name" value="WD40_repeat_CS"/>
</dbReference>
<dbReference type="InterPro" id="IPR027417">
    <property type="entry name" value="P-loop_NTPase"/>
</dbReference>
<dbReference type="PANTHER" id="PTHR10622">
    <property type="entry name" value="HET DOMAIN-CONTAINING PROTEIN"/>
    <property type="match status" value="1"/>
</dbReference>
<dbReference type="FunFam" id="3.40.50.300:FF:001638">
    <property type="entry name" value="NACHT and WD40 domain protein"/>
    <property type="match status" value="1"/>
</dbReference>
<dbReference type="InterPro" id="IPR015943">
    <property type="entry name" value="WD40/YVTN_repeat-like_dom_sf"/>
</dbReference>
<sequence length="1013" mass="113822">MRLVQCSDAGDFVLTQVNEASTVPPYAILSHTWGADADEVTFDDLTKNTSKDKPGYEKIRFCAEQAARDGLDYFWVDTCCIDKSNRAELSHAINSMFRWYHKATRCYVYLQDVPSHPLNINEEPSQSLWISAFRRSRWFTRGWTLQELLAPASVEFFSCEGKRLGDKSSLGQQIHEITVIPELALQGAPLSQFGVNERLSWIEFRETKREEDRAYSLLGIFDVHIPPIYGEGMESAFRRLREEIAKQEKCIQDLHLTDPRNDKKRIEDTKGGLLEDSYHWILENANFRQWRDDENSRLLWIKGDPGKGKTMLLCGIIDELKKLIAKTEILSYFFCQATDSRINSATAVLRGLLYLLVKQQPSLVSHIQKEYDHAGKALFENANAWVALSDIFTNILQDPSLNSTYLVVDALDECVTDLPKLLEFVAQKSCVSSRVKWIVSTRNWSTIEERLEMTGERVRLCLELNAESVAAAVSIFIKHKVLQLAQWKKYNPKTRDAVLYHLSSNADDTFLWVALVCQSLKETPRYNTLAKLNAFPPGLDSLYERMMRQISASDSACLSQQILALMAIVYRPITVLELVALVESLDDMADDLESVREIISLCGSFLTNRGDTVYFVHQSAKDFLVAKATSEIFPSGIEAAHYTVFSRSLKVMSTLQRDMYSLGEWGYPAKLVEPPDPDPLAAPRYACIYWIDHLSDSSLTSATTSLVHLQDGGAVYEFLREKYLYWLEALSLCKSLSKGIVSVAKLKALLDEREDAAMLNGFVQDAHRFIMAHKVAIENSPLQAYASALLFSPASSLVKSYFKDEEPQWITIKPSNITGNQWSACLSTLEGHSDMVNSVAFSHDSAQLASASSDKTVKIWDASSSACLSTLEGHSNWVNSVAFSHDSARLASASYDKTVKIWDASSGACLQTLNVGRILYRIFFDRTDSYLYTGIGTISLRNPADLIVPLDNEEVQQPQYKGVALSSDGVWITYNSKMLVWLPSEYRPSCSAVSDNTIGVGVGSGRVWFVSTS</sequence>
<accession>A0A6G1IYH3</accession>
<keyword evidence="6" id="KW-1185">Reference proteome</keyword>
<evidence type="ECO:0000259" key="4">
    <source>
        <dbReference type="PROSITE" id="PS50837"/>
    </source>
</evidence>
<dbReference type="Gene3D" id="3.40.50.300">
    <property type="entry name" value="P-loop containing nucleotide triphosphate hydrolases"/>
    <property type="match status" value="1"/>
</dbReference>
<dbReference type="PROSITE" id="PS50082">
    <property type="entry name" value="WD_REPEATS_2"/>
    <property type="match status" value="2"/>
</dbReference>
<dbReference type="InterPro" id="IPR054471">
    <property type="entry name" value="GPIID_WHD"/>
</dbReference>
<dbReference type="InterPro" id="IPR007111">
    <property type="entry name" value="NACHT_NTPase"/>
</dbReference>
<dbReference type="InterPro" id="IPR056884">
    <property type="entry name" value="NPHP3-like_N"/>
</dbReference>
<dbReference type="OrthoDB" id="538223at2759"/>
<dbReference type="Pfam" id="PF06985">
    <property type="entry name" value="HET"/>
    <property type="match status" value="1"/>
</dbReference>
<evidence type="ECO:0000313" key="6">
    <source>
        <dbReference type="Proteomes" id="UP000799291"/>
    </source>
</evidence>
<dbReference type="SMART" id="SM00320">
    <property type="entry name" value="WD40"/>
    <property type="match status" value="2"/>
</dbReference>
<dbReference type="Pfam" id="PF22939">
    <property type="entry name" value="WHD_GPIID"/>
    <property type="match status" value="1"/>
</dbReference>
<dbReference type="Gene3D" id="2.130.10.10">
    <property type="entry name" value="YVTN repeat-like/Quinoprotein amine dehydrogenase"/>
    <property type="match status" value="1"/>
</dbReference>
<evidence type="ECO:0000256" key="3">
    <source>
        <dbReference type="PROSITE-ProRule" id="PRU00221"/>
    </source>
</evidence>
<evidence type="ECO:0000256" key="1">
    <source>
        <dbReference type="ARBA" id="ARBA00022574"/>
    </source>
</evidence>
<feature type="domain" description="NACHT" evidence="4">
    <location>
        <begin position="297"/>
        <end position="526"/>
    </location>
</feature>
<dbReference type="InterPro" id="IPR001680">
    <property type="entry name" value="WD40_rpt"/>
</dbReference>
<dbReference type="InterPro" id="IPR010730">
    <property type="entry name" value="HET"/>
</dbReference>
<dbReference type="Proteomes" id="UP000799291">
    <property type="component" value="Unassembled WGS sequence"/>
</dbReference>
<dbReference type="PROSITE" id="PS50837">
    <property type="entry name" value="NACHT"/>
    <property type="match status" value="1"/>
</dbReference>
<dbReference type="SUPFAM" id="SSF50978">
    <property type="entry name" value="WD40 repeat-like"/>
    <property type="match status" value="1"/>
</dbReference>
<feature type="repeat" description="WD" evidence="3">
    <location>
        <begin position="871"/>
        <end position="912"/>
    </location>
</feature>
<gene>
    <name evidence="5" type="ORF">K458DRAFT_49155</name>
</gene>
<dbReference type="Pfam" id="PF24883">
    <property type="entry name" value="NPHP3_N"/>
    <property type="match status" value="1"/>
</dbReference>
<dbReference type="EMBL" id="MU005585">
    <property type="protein sequence ID" value="KAF2682990.1"/>
    <property type="molecule type" value="Genomic_DNA"/>
</dbReference>
<reference evidence="5" key="1">
    <citation type="journal article" date="2020" name="Stud. Mycol.">
        <title>101 Dothideomycetes genomes: a test case for predicting lifestyles and emergence of pathogens.</title>
        <authorList>
            <person name="Haridas S."/>
            <person name="Albert R."/>
            <person name="Binder M."/>
            <person name="Bloem J."/>
            <person name="Labutti K."/>
            <person name="Salamov A."/>
            <person name="Andreopoulos B."/>
            <person name="Baker S."/>
            <person name="Barry K."/>
            <person name="Bills G."/>
            <person name="Bluhm B."/>
            <person name="Cannon C."/>
            <person name="Castanera R."/>
            <person name="Culley D."/>
            <person name="Daum C."/>
            <person name="Ezra D."/>
            <person name="Gonzalez J."/>
            <person name="Henrissat B."/>
            <person name="Kuo A."/>
            <person name="Liang C."/>
            <person name="Lipzen A."/>
            <person name="Lutzoni F."/>
            <person name="Magnuson J."/>
            <person name="Mondo S."/>
            <person name="Nolan M."/>
            <person name="Ohm R."/>
            <person name="Pangilinan J."/>
            <person name="Park H.-J."/>
            <person name="Ramirez L."/>
            <person name="Alfaro M."/>
            <person name="Sun H."/>
            <person name="Tritt A."/>
            <person name="Yoshinaga Y."/>
            <person name="Zwiers L.-H."/>
            <person name="Turgeon B."/>
            <person name="Goodwin S."/>
            <person name="Spatafora J."/>
            <person name="Crous P."/>
            <person name="Grigoriev I."/>
        </authorList>
    </citation>
    <scope>NUCLEOTIDE SEQUENCE</scope>
    <source>
        <strain evidence="5">CBS 122367</strain>
    </source>
</reference>
<dbReference type="AlphaFoldDB" id="A0A6G1IYH3"/>
<proteinExistence type="predicted"/>
<dbReference type="PROSITE" id="PS00678">
    <property type="entry name" value="WD_REPEATS_1"/>
    <property type="match status" value="2"/>
</dbReference>
<dbReference type="InterPro" id="IPR036322">
    <property type="entry name" value="WD40_repeat_dom_sf"/>
</dbReference>
<protein>
    <submittedName>
        <fullName evidence="5">HET-domain-containing protein</fullName>
    </submittedName>
</protein>
<name>A0A6G1IYH3_9PLEO</name>